<accession>A0A3B0C3C6</accession>
<dbReference type="FunFam" id="3.30.565.10:FF:000006">
    <property type="entry name" value="Sensor histidine kinase WalK"/>
    <property type="match status" value="1"/>
</dbReference>
<dbReference type="Gene3D" id="3.30.450.40">
    <property type="match status" value="1"/>
</dbReference>
<dbReference type="PROSITE" id="PS50113">
    <property type="entry name" value="PAC"/>
    <property type="match status" value="2"/>
</dbReference>
<dbReference type="InterPro" id="IPR001610">
    <property type="entry name" value="PAC"/>
</dbReference>
<evidence type="ECO:0000256" key="4">
    <source>
        <dbReference type="ARBA" id="ARBA00022679"/>
    </source>
</evidence>
<dbReference type="Pfam" id="PF00512">
    <property type="entry name" value="HisKA"/>
    <property type="match status" value="1"/>
</dbReference>
<evidence type="ECO:0000259" key="9">
    <source>
        <dbReference type="PROSITE" id="PS50113"/>
    </source>
</evidence>
<dbReference type="Pfam" id="PF13185">
    <property type="entry name" value="GAF_2"/>
    <property type="match status" value="1"/>
</dbReference>
<dbReference type="SUPFAM" id="SSF55874">
    <property type="entry name" value="ATPase domain of HSP90 chaperone/DNA topoisomerase II/histidine kinase"/>
    <property type="match status" value="1"/>
</dbReference>
<dbReference type="InterPro" id="IPR003594">
    <property type="entry name" value="HATPase_dom"/>
</dbReference>
<feature type="domain" description="PAS" evidence="8">
    <location>
        <begin position="121"/>
        <end position="196"/>
    </location>
</feature>
<dbReference type="CDD" id="cd00082">
    <property type="entry name" value="HisKA"/>
    <property type="match status" value="1"/>
</dbReference>
<dbReference type="RefSeq" id="WP_120713001.1">
    <property type="nucleotide sequence ID" value="NZ_RBCJ01000003.1"/>
</dbReference>
<dbReference type="EMBL" id="RBCJ01000003">
    <property type="protein sequence ID" value="RKN80192.1"/>
    <property type="molecule type" value="Genomic_DNA"/>
</dbReference>
<keyword evidence="11" id="KW-1185">Reference proteome</keyword>
<name>A0A3B0C3C6_9FLAO</name>
<evidence type="ECO:0000256" key="3">
    <source>
        <dbReference type="ARBA" id="ARBA00022553"/>
    </source>
</evidence>
<proteinExistence type="predicted"/>
<dbReference type="SUPFAM" id="SSF47384">
    <property type="entry name" value="Homodimeric domain of signal transducing histidine kinase"/>
    <property type="match status" value="1"/>
</dbReference>
<dbReference type="Pfam" id="PF02518">
    <property type="entry name" value="HATPase_c"/>
    <property type="match status" value="1"/>
</dbReference>
<dbReference type="InterPro" id="IPR000700">
    <property type="entry name" value="PAS-assoc_C"/>
</dbReference>
<dbReference type="InterPro" id="IPR013656">
    <property type="entry name" value="PAS_4"/>
</dbReference>
<dbReference type="SMART" id="SM00388">
    <property type="entry name" value="HisKA"/>
    <property type="match status" value="1"/>
</dbReference>
<dbReference type="OrthoDB" id="9808408at2"/>
<dbReference type="SMART" id="SM00065">
    <property type="entry name" value="GAF"/>
    <property type="match status" value="1"/>
</dbReference>
<dbReference type="PANTHER" id="PTHR43304:SF1">
    <property type="entry name" value="PAC DOMAIN-CONTAINING PROTEIN"/>
    <property type="match status" value="1"/>
</dbReference>
<evidence type="ECO:0000313" key="10">
    <source>
        <dbReference type="EMBL" id="RKN80192.1"/>
    </source>
</evidence>
<dbReference type="InterPro" id="IPR013655">
    <property type="entry name" value="PAS_fold_3"/>
</dbReference>
<dbReference type="Pfam" id="PF08448">
    <property type="entry name" value="PAS_4"/>
    <property type="match status" value="1"/>
</dbReference>
<dbReference type="InterPro" id="IPR005467">
    <property type="entry name" value="His_kinase_dom"/>
</dbReference>
<dbReference type="PROSITE" id="PS50109">
    <property type="entry name" value="HIS_KIN"/>
    <property type="match status" value="1"/>
</dbReference>
<feature type="domain" description="Histidine kinase" evidence="7">
    <location>
        <begin position="865"/>
        <end position="1081"/>
    </location>
</feature>
<dbReference type="AlphaFoldDB" id="A0A3B0C3C6"/>
<keyword evidence="6" id="KW-0175">Coiled coil</keyword>
<dbReference type="Pfam" id="PF08447">
    <property type="entry name" value="PAS_3"/>
    <property type="match status" value="1"/>
</dbReference>
<organism evidence="10 11">
    <name type="scientific">Ulvibacterium marinum</name>
    <dbReference type="NCBI Taxonomy" id="2419782"/>
    <lineage>
        <taxon>Bacteria</taxon>
        <taxon>Pseudomonadati</taxon>
        <taxon>Bacteroidota</taxon>
        <taxon>Flavobacteriia</taxon>
        <taxon>Flavobacteriales</taxon>
        <taxon>Flavobacteriaceae</taxon>
        <taxon>Ulvibacterium</taxon>
    </lineage>
</organism>
<sequence>MANTVTDKALFQAVFKSSLAGFFIVDVDGYILKVNPEGEKMFGYKKGELIQKNIGSLFSDGFKETYKTRIKSTHPRPFQLLALDKAGRMFPLDVRIAPTVIKGRTIASVYCKPSNEALFESDRKLRTLIANVSGIVYRCKIDKPWTMEFISDACYSICGYSPEQFYDNTTVHWEALIHPEDKAKVWKEIHESISKKESYQVTYRILTAENKTKWIWERGSGVTDKTGKIYRLEGFMEDISELKETEIVLAKEKQRLHQYLDTAGSIFLVINTEGRIDLVNRKGSEVLGLSIDTIVGKNWFDSFIPKRNKKEILSLFNKVMQGEVTPPDFYENWVVTASGKERLIRWRNAVLEEEAGKIAGIISSGVDVTEAKMVQNVLNIRNRALEAAGNGIIIVNATDANLPIIYSNNAFSKITGYDKEEVLGRNCRFLQNGDREQKGIDVIRKAIKAQKPTQAIIRNYRKDGTLFWNELTITPVHNEKGQLVNFIGVQNDVTERKKGELLKDQIRQILEMIAEHKSLKDIGMAIVEAIEGYLKGYMASIMLLNKKKGTLNKLAAPNLPKPIITLLNGISVNADSCSCTSAARYKKEVVTKDVAKDPLWGDYRESAMQNGLRSCWSFPILSSRKEVLGTFAIYHKKPKKPLKLHKEVVTDLAQLMAMAIEQNLIRKELEKSRWLLESYARELEQKVAERTNELKATVQKLVETNLSLEDQVLETKAAENRALTSQAMFAAISRNFPKGVIIVFNANFEIVYIDGGELRRLGFVKSQFEGLHVEDVEVFSKERIARIKNDIKKTLAGEHLSFEMRFRNKNYTVNTSPLNNGNNEVKWTLFVYNDITKQKKAEQDIRNALLQEQELNELKSRFISMASHEFRTPLSAILSSAILIEKQNEPGREKKREKYIEQIKSNVRNLVGILNDFLSLSKLEEGKVASKPVRFDLVQFSRSVLEEIRPTKKRGQKINMETNADPIMVYLDPKLMHHVLVNLISNAIKYSQEDQEVSLSLKAKKALVSVEVKDKGIGIPEAEQDNLFQRFFRADNSTNIQGTGLGLHIVKQYTDLMGGTVGFESEVDKGSIFKVEFPTVQSPKME</sequence>
<keyword evidence="3" id="KW-0597">Phosphoprotein</keyword>
<reference evidence="10 11" key="1">
    <citation type="submission" date="2018-10" db="EMBL/GenBank/DDBJ databases">
        <title>Ulvibacterium marinum gen. nov., sp. nov., a novel marine bacterium of the family Flavobacteriaceae, isolated from a culture of the green alga Ulva prolifera.</title>
        <authorList>
            <person name="Zhang Z."/>
        </authorList>
    </citation>
    <scope>NUCLEOTIDE SEQUENCE [LARGE SCALE GENOMIC DNA]</scope>
    <source>
        <strain evidence="10 11">CCMM003</strain>
    </source>
</reference>
<dbReference type="InterPro" id="IPR029016">
    <property type="entry name" value="GAF-like_dom_sf"/>
</dbReference>
<dbReference type="GO" id="GO:0000155">
    <property type="term" value="F:phosphorelay sensor kinase activity"/>
    <property type="evidence" value="ECO:0007669"/>
    <property type="project" value="InterPro"/>
</dbReference>
<keyword evidence="5" id="KW-0418">Kinase</keyword>
<dbReference type="SMART" id="SM00086">
    <property type="entry name" value="PAC"/>
    <property type="match status" value="3"/>
</dbReference>
<comment type="catalytic activity">
    <reaction evidence="1">
        <text>ATP + protein L-histidine = ADP + protein N-phospho-L-histidine.</text>
        <dbReference type="EC" id="2.7.13.3"/>
    </reaction>
</comment>
<dbReference type="InterPro" id="IPR035965">
    <property type="entry name" value="PAS-like_dom_sf"/>
</dbReference>
<dbReference type="Proteomes" id="UP000276603">
    <property type="component" value="Unassembled WGS sequence"/>
</dbReference>
<evidence type="ECO:0000256" key="5">
    <source>
        <dbReference type="ARBA" id="ARBA00022777"/>
    </source>
</evidence>
<dbReference type="PANTHER" id="PTHR43304">
    <property type="entry name" value="PHYTOCHROME-LIKE PROTEIN CPH1"/>
    <property type="match status" value="1"/>
</dbReference>
<dbReference type="InterPro" id="IPR036097">
    <property type="entry name" value="HisK_dim/P_sf"/>
</dbReference>
<dbReference type="Gene3D" id="3.30.565.10">
    <property type="entry name" value="Histidine kinase-like ATPase, C-terminal domain"/>
    <property type="match status" value="1"/>
</dbReference>
<dbReference type="CDD" id="cd00075">
    <property type="entry name" value="HATPase"/>
    <property type="match status" value="1"/>
</dbReference>
<dbReference type="Gene3D" id="3.30.450.20">
    <property type="entry name" value="PAS domain"/>
    <property type="match status" value="5"/>
</dbReference>
<dbReference type="PRINTS" id="PR00344">
    <property type="entry name" value="BCTRLSENSOR"/>
</dbReference>
<dbReference type="Pfam" id="PF13426">
    <property type="entry name" value="PAS_9"/>
    <property type="match status" value="3"/>
</dbReference>
<feature type="domain" description="PAS" evidence="8">
    <location>
        <begin position="252"/>
        <end position="323"/>
    </location>
</feature>
<feature type="domain" description="PAS" evidence="8">
    <location>
        <begin position="7"/>
        <end position="53"/>
    </location>
</feature>
<dbReference type="SUPFAM" id="SSF55781">
    <property type="entry name" value="GAF domain-like"/>
    <property type="match status" value="1"/>
</dbReference>
<evidence type="ECO:0000256" key="6">
    <source>
        <dbReference type="SAM" id="Coils"/>
    </source>
</evidence>
<dbReference type="Gene3D" id="1.10.287.130">
    <property type="match status" value="1"/>
</dbReference>
<dbReference type="InterPro" id="IPR000014">
    <property type="entry name" value="PAS"/>
</dbReference>
<dbReference type="NCBIfam" id="TIGR00229">
    <property type="entry name" value="sensory_box"/>
    <property type="match status" value="4"/>
</dbReference>
<evidence type="ECO:0000256" key="1">
    <source>
        <dbReference type="ARBA" id="ARBA00000085"/>
    </source>
</evidence>
<gene>
    <name evidence="10" type="ORF">D7Z94_18315</name>
</gene>
<evidence type="ECO:0000256" key="2">
    <source>
        <dbReference type="ARBA" id="ARBA00012438"/>
    </source>
</evidence>
<dbReference type="EC" id="2.7.13.3" evidence="2"/>
<dbReference type="InterPro" id="IPR004358">
    <property type="entry name" value="Sig_transdc_His_kin-like_C"/>
</dbReference>
<dbReference type="SUPFAM" id="SSF55785">
    <property type="entry name" value="PYP-like sensor domain (PAS domain)"/>
    <property type="match status" value="5"/>
</dbReference>
<evidence type="ECO:0000259" key="7">
    <source>
        <dbReference type="PROSITE" id="PS50109"/>
    </source>
</evidence>
<dbReference type="InterPro" id="IPR003018">
    <property type="entry name" value="GAF"/>
</dbReference>
<feature type="domain" description="PAC" evidence="9">
    <location>
        <begin position="199"/>
        <end position="251"/>
    </location>
</feature>
<keyword evidence="4" id="KW-0808">Transferase</keyword>
<dbReference type="SMART" id="SM00387">
    <property type="entry name" value="HATPase_c"/>
    <property type="match status" value="1"/>
</dbReference>
<dbReference type="InterPro" id="IPR036890">
    <property type="entry name" value="HATPase_C_sf"/>
</dbReference>
<dbReference type="CDD" id="cd00130">
    <property type="entry name" value="PAS"/>
    <property type="match status" value="4"/>
</dbReference>
<evidence type="ECO:0000259" key="8">
    <source>
        <dbReference type="PROSITE" id="PS50112"/>
    </source>
</evidence>
<feature type="coiled-coil region" evidence="6">
    <location>
        <begin position="680"/>
        <end position="711"/>
    </location>
</feature>
<dbReference type="InterPro" id="IPR003661">
    <property type="entry name" value="HisK_dim/P_dom"/>
</dbReference>
<dbReference type="SMART" id="SM00091">
    <property type="entry name" value="PAS"/>
    <property type="match status" value="5"/>
</dbReference>
<evidence type="ECO:0000313" key="11">
    <source>
        <dbReference type="Proteomes" id="UP000276603"/>
    </source>
</evidence>
<feature type="domain" description="PAC" evidence="9">
    <location>
        <begin position="453"/>
        <end position="505"/>
    </location>
</feature>
<comment type="caution">
    <text evidence="10">The sequence shown here is derived from an EMBL/GenBank/DDBJ whole genome shotgun (WGS) entry which is preliminary data.</text>
</comment>
<dbReference type="InterPro" id="IPR052162">
    <property type="entry name" value="Sensor_kinase/Photoreceptor"/>
</dbReference>
<feature type="domain" description="PAS" evidence="8">
    <location>
        <begin position="383"/>
        <end position="450"/>
    </location>
</feature>
<protein>
    <recommendedName>
        <fullName evidence="2">histidine kinase</fullName>
        <ecNumber evidence="2">2.7.13.3</ecNumber>
    </recommendedName>
</protein>
<dbReference type="PROSITE" id="PS50112">
    <property type="entry name" value="PAS"/>
    <property type="match status" value="4"/>
</dbReference>